<accession>A0A3D8SBD0</accession>
<dbReference type="InterPro" id="IPR051089">
    <property type="entry name" value="prtT"/>
</dbReference>
<evidence type="ECO:0000313" key="10">
    <source>
        <dbReference type="Proteomes" id="UP000256690"/>
    </source>
</evidence>
<dbReference type="SUPFAM" id="SSF57701">
    <property type="entry name" value="Zn2/Cys6 DNA-binding domain"/>
    <property type="match status" value="1"/>
</dbReference>
<dbReference type="EMBL" id="PVWQ01000004">
    <property type="protein sequence ID" value="RDW83573.1"/>
    <property type="molecule type" value="Genomic_DNA"/>
</dbReference>
<comment type="caution">
    <text evidence="9">The sequence shown here is derived from an EMBL/GenBank/DDBJ whole genome shotgun (WGS) entry which is preliminary data.</text>
</comment>
<dbReference type="PANTHER" id="PTHR31845:SF18">
    <property type="entry name" value="ZN(II)2CYS6 TRANSCRIPTION FACTOR (EUROFUNG)"/>
    <property type="match status" value="1"/>
</dbReference>
<reference evidence="9 10" key="1">
    <citation type="journal article" date="2018" name="IMA Fungus">
        <title>IMA Genome-F 9: Draft genome sequence of Annulohypoxylon stygium, Aspergillus mulundensis, Berkeleyomyces basicola (syn. Thielaviopsis basicola), Ceratocystis smalleyi, two Cercospora beticola strains, Coleophoma cylindrospora, Fusarium fracticaudum, Phialophora cf. hyalina, and Morchella septimelata.</title>
        <authorList>
            <person name="Wingfield B.D."/>
            <person name="Bills G.F."/>
            <person name="Dong Y."/>
            <person name="Huang W."/>
            <person name="Nel W.J."/>
            <person name="Swalarsk-Parry B.S."/>
            <person name="Vaghefi N."/>
            <person name="Wilken P.M."/>
            <person name="An Z."/>
            <person name="de Beer Z.W."/>
            <person name="De Vos L."/>
            <person name="Chen L."/>
            <person name="Duong T.A."/>
            <person name="Gao Y."/>
            <person name="Hammerbacher A."/>
            <person name="Kikkert J.R."/>
            <person name="Li Y."/>
            <person name="Li H."/>
            <person name="Li K."/>
            <person name="Li Q."/>
            <person name="Liu X."/>
            <person name="Ma X."/>
            <person name="Naidoo K."/>
            <person name="Pethybridge S.J."/>
            <person name="Sun J."/>
            <person name="Steenkamp E.T."/>
            <person name="van der Nest M.A."/>
            <person name="van Wyk S."/>
            <person name="Wingfield M.J."/>
            <person name="Xiong C."/>
            <person name="Yue Q."/>
            <person name="Zhang X."/>
        </authorList>
    </citation>
    <scope>NUCLEOTIDE SEQUENCE [LARGE SCALE GENOMIC DNA]</scope>
    <source>
        <strain evidence="9 10">DSM 5745</strain>
    </source>
</reference>
<organism evidence="9 10">
    <name type="scientific">Aspergillus mulundensis</name>
    <dbReference type="NCBI Taxonomy" id="1810919"/>
    <lineage>
        <taxon>Eukaryota</taxon>
        <taxon>Fungi</taxon>
        <taxon>Dikarya</taxon>
        <taxon>Ascomycota</taxon>
        <taxon>Pezizomycotina</taxon>
        <taxon>Eurotiomycetes</taxon>
        <taxon>Eurotiomycetidae</taxon>
        <taxon>Eurotiales</taxon>
        <taxon>Aspergillaceae</taxon>
        <taxon>Aspergillus</taxon>
        <taxon>Aspergillus subgen. Nidulantes</taxon>
    </lineage>
</organism>
<dbReference type="Gene3D" id="4.10.240.10">
    <property type="entry name" value="Zn(2)-C6 fungal-type DNA-binding domain"/>
    <property type="match status" value="1"/>
</dbReference>
<evidence type="ECO:0000259" key="8">
    <source>
        <dbReference type="PROSITE" id="PS00463"/>
    </source>
</evidence>
<dbReference type="GO" id="GO:0005634">
    <property type="term" value="C:nucleus"/>
    <property type="evidence" value="ECO:0007669"/>
    <property type="project" value="UniProtKB-SubCell"/>
</dbReference>
<feature type="region of interest" description="Disordered" evidence="7">
    <location>
        <begin position="83"/>
        <end position="123"/>
    </location>
</feature>
<evidence type="ECO:0000313" key="9">
    <source>
        <dbReference type="EMBL" id="RDW83573.1"/>
    </source>
</evidence>
<proteinExistence type="predicted"/>
<dbReference type="GO" id="GO:0000981">
    <property type="term" value="F:DNA-binding transcription factor activity, RNA polymerase II-specific"/>
    <property type="evidence" value="ECO:0007669"/>
    <property type="project" value="InterPro"/>
</dbReference>
<dbReference type="GeneID" id="38114269"/>
<evidence type="ECO:0000256" key="4">
    <source>
        <dbReference type="ARBA" id="ARBA00023125"/>
    </source>
</evidence>
<dbReference type="Pfam" id="PF00172">
    <property type="entry name" value="Zn_clus"/>
    <property type="match status" value="1"/>
</dbReference>
<dbReference type="Proteomes" id="UP000256690">
    <property type="component" value="Unassembled WGS sequence"/>
</dbReference>
<feature type="compositionally biased region" description="Polar residues" evidence="7">
    <location>
        <begin position="96"/>
        <end position="111"/>
    </location>
</feature>
<keyword evidence="5" id="KW-0804">Transcription</keyword>
<dbReference type="AlphaFoldDB" id="A0A3D8SBD0"/>
<dbReference type="OrthoDB" id="1600564at2759"/>
<dbReference type="RefSeq" id="XP_026604911.1">
    <property type="nucleotide sequence ID" value="XM_026745915.1"/>
</dbReference>
<keyword evidence="10" id="KW-1185">Reference proteome</keyword>
<protein>
    <recommendedName>
        <fullName evidence="8">Zn(2)-C6 fungal-type domain-containing protein</fullName>
    </recommendedName>
</protein>
<keyword evidence="3" id="KW-0805">Transcription regulation</keyword>
<keyword evidence="2" id="KW-0862">Zinc</keyword>
<keyword evidence="4" id="KW-0238">DNA-binding</keyword>
<dbReference type="InterPro" id="IPR036864">
    <property type="entry name" value="Zn2-C6_fun-type_DNA-bd_sf"/>
</dbReference>
<evidence type="ECO:0000256" key="6">
    <source>
        <dbReference type="ARBA" id="ARBA00023242"/>
    </source>
</evidence>
<evidence type="ECO:0000256" key="1">
    <source>
        <dbReference type="ARBA" id="ARBA00004123"/>
    </source>
</evidence>
<evidence type="ECO:0000256" key="3">
    <source>
        <dbReference type="ARBA" id="ARBA00023015"/>
    </source>
</evidence>
<evidence type="ECO:0000256" key="5">
    <source>
        <dbReference type="ARBA" id="ARBA00023163"/>
    </source>
</evidence>
<dbReference type="CDD" id="cd00067">
    <property type="entry name" value="GAL4"/>
    <property type="match status" value="1"/>
</dbReference>
<evidence type="ECO:0000256" key="2">
    <source>
        <dbReference type="ARBA" id="ARBA00022833"/>
    </source>
</evidence>
<gene>
    <name evidence="9" type="ORF">DSM5745_03899</name>
</gene>
<keyword evidence="6" id="KW-0539">Nucleus</keyword>
<dbReference type="PANTHER" id="PTHR31845">
    <property type="entry name" value="FINGER DOMAIN PROTEIN, PUTATIVE-RELATED"/>
    <property type="match status" value="1"/>
</dbReference>
<dbReference type="PROSITE" id="PS00463">
    <property type="entry name" value="ZN2_CY6_FUNGAL_1"/>
    <property type="match status" value="1"/>
</dbReference>
<dbReference type="GO" id="GO:0008270">
    <property type="term" value="F:zinc ion binding"/>
    <property type="evidence" value="ECO:0007669"/>
    <property type="project" value="InterPro"/>
</dbReference>
<name>A0A3D8SBD0_9EURO</name>
<dbReference type="GO" id="GO:0000976">
    <property type="term" value="F:transcription cis-regulatory region binding"/>
    <property type="evidence" value="ECO:0007669"/>
    <property type="project" value="TreeGrafter"/>
</dbReference>
<sequence>MDGRGPYGLACVNCAKGKVKCVAMGNGEGCQRCHRLKKPCEPSQGIRKRESQNFNNPLMEEIDAKLDSVLELLQSAHLSPAPQPLLPQFFHRTPTPKLSGSSSSQANSTPTPQLPPATIPYEIPGDRDAEEALNLFRGRMLRLCPFVYLPPNLTPQQMQRERPFLFETMLAVTTRSIQEKIARGKEFKKALATAMVVENESSIDLLLGILTYVAWGYDQHVNRQSTLSRLMEMAVSIVHCLHLNKPAPSQANTLTLFGGSHSWPKIHYSTINPLEEKRAVLGCFLLASVISSYFEEMEPMRWTPMIEGYLKVVEENYEWSGDTALAAHVRLQLLAQRARQFRDEQETPISVPFFLKSFRPQLEVVRNALPSGAKKDDWILGHLHYVELAVHETAYSAQDAAPAPVGTVAPSVSPIGPDAIGCMWHSLQAIRSWWEVFHRYQTEDITLFTMFQWIQFARALVTLFRLSTHPAPDWDHEAVRKSTDILKIMDHVEWRLEQLCPDNNEAFPDDIFARLQFLARAMRAWTQMQFEGRGTQTDPEPEAEPEPQPQPQPQPTWEQMGGGPLVEGVQPVQIWNAPPNTIHVQPLQFPVQYNDPGWANGLVLPSQSPTAGMQF</sequence>
<dbReference type="STRING" id="1810919.A0A3D8SBD0"/>
<feature type="region of interest" description="Disordered" evidence="7">
    <location>
        <begin position="532"/>
        <end position="565"/>
    </location>
</feature>
<comment type="subcellular location">
    <subcellularLocation>
        <location evidence="1">Nucleus</location>
    </subcellularLocation>
</comment>
<dbReference type="InterPro" id="IPR001138">
    <property type="entry name" value="Zn2Cys6_DnaBD"/>
</dbReference>
<evidence type="ECO:0000256" key="7">
    <source>
        <dbReference type="SAM" id="MobiDB-lite"/>
    </source>
</evidence>
<feature type="domain" description="Zn(2)-C6 fungal-type" evidence="8">
    <location>
        <begin position="10"/>
        <end position="40"/>
    </location>
</feature>